<accession>A0ABV7CYK1</accession>
<feature type="domain" description="PD-(D/E)XK endonuclease-like" evidence="8">
    <location>
        <begin position="3"/>
        <end position="226"/>
    </location>
</feature>
<dbReference type="RefSeq" id="WP_390274353.1">
    <property type="nucleotide sequence ID" value="NZ_JBHRSA010000056.1"/>
</dbReference>
<evidence type="ECO:0000256" key="7">
    <source>
        <dbReference type="ARBA" id="ARBA00023204"/>
    </source>
</evidence>
<evidence type="ECO:0000259" key="8">
    <source>
        <dbReference type="Pfam" id="PF12705"/>
    </source>
</evidence>
<comment type="caution">
    <text evidence="9">The sequence shown here is derived from an EMBL/GenBank/DDBJ whole genome shotgun (WGS) entry which is preliminary data.</text>
</comment>
<evidence type="ECO:0000256" key="1">
    <source>
        <dbReference type="ARBA" id="ARBA00022741"/>
    </source>
</evidence>
<dbReference type="InterPro" id="IPR011335">
    <property type="entry name" value="Restrct_endonuc-II-like"/>
</dbReference>
<keyword evidence="9" id="KW-0269">Exonuclease</keyword>
<dbReference type="InterPro" id="IPR038726">
    <property type="entry name" value="PDDEXK_AddAB-type"/>
</dbReference>
<proteinExistence type="predicted"/>
<dbReference type="Proteomes" id="UP001595279">
    <property type="component" value="Unassembled WGS sequence"/>
</dbReference>
<evidence type="ECO:0000256" key="4">
    <source>
        <dbReference type="ARBA" id="ARBA00022806"/>
    </source>
</evidence>
<organism evidence="9 10">
    <name type="scientific">Virgibacillus xinjiangensis</name>
    <dbReference type="NCBI Taxonomy" id="393090"/>
    <lineage>
        <taxon>Bacteria</taxon>
        <taxon>Bacillati</taxon>
        <taxon>Bacillota</taxon>
        <taxon>Bacilli</taxon>
        <taxon>Bacillales</taxon>
        <taxon>Bacillaceae</taxon>
        <taxon>Virgibacillus</taxon>
    </lineage>
</organism>
<dbReference type="InterPro" id="IPR011604">
    <property type="entry name" value="PDDEXK-like_dom_sf"/>
</dbReference>
<dbReference type="EMBL" id="JBHRSA010000056">
    <property type="protein sequence ID" value="MFC3041584.1"/>
    <property type="molecule type" value="Genomic_DNA"/>
</dbReference>
<keyword evidence="1" id="KW-0547">Nucleotide-binding</keyword>
<keyword evidence="9" id="KW-0540">Nuclease</keyword>
<keyword evidence="2" id="KW-0227">DNA damage</keyword>
<evidence type="ECO:0000256" key="5">
    <source>
        <dbReference type="ARBA" id="ARBA00022840"/>
    </source>
</evidence>
<evidence type="ECO:0000256" key="2">
    <source>
        <dbReference type="ARBA" id="ARBA00022763"/>
    </source>
</evidence>
<keyword evidence="6" id="KW-0238">DNA-binding</keyword>
<sequence length="237" mass="27307">MIFSFSRLNLYRQCPYRFYNKYILGKEEPVTKPLALGKAVHQSIDDIINGFSHEEAVMNGYAAAGFHEELMHQEISNLVERAPVRPNMGKTEVYFKLPLSERHNAPEIQGYIDLVSPDGAITDWKTNRSIYGVKDNKQLALYAWAISQEIDIDRVEGILYFLRFRKEKGKIFSKEEMEEARRWALDTADEINERLELLEIMPKGTDRLFPTKPSRQCGHCPFAGHCILENMIVIPPG</sequence>
<keyword evidence="4" id="KW-0347">Helicase</keyword>
<gene>
    <name evidence="9" type="ORF">ACFOGI_15160</name>
</gene>
<protein>
    <submittedName>
        <fullName evidence="9">RecB family exonuclease</fullName>
    </submittedName>
</protein>
<dbReference type="SUPFAM" id="SSF52980">
    <property type="entry name" value="Restriction endonuclease-like"/>
    <property type="match status" value="1"/>
</dbReference>
<keyword evidence="3" id="KW-0378">Hydrolase</keyword>
<dbReference type="Gene3D" id="3.90.320.10">
    <property type="match status" value="1"/>
</dbReference>
<evidence type="ECO:0000256" key="6">
    <source>
        <dbReference type="ARBA" id="ARBA00023125"/>
    </source>
</evidence>
<dbReference type="GO" id="GO:0004527">
    <property type="term" value="F:exonuclease activity"/>
    <property type="evidence" value="ECO:0007669"/>
    <property type="project" value="UniProtKB-KW"/>
</dbReference>
<reference evidence="10" key="1">
    <citation type="journal article" date="2019" name="Int. J. Syst. Evol. Microbiol.">
        <title>The Global Catalogue of Microorganisms (GCM) 10K type strain sequencing project: providing services to taxonomists for standard genome sequencing and annotation.</title>
        <authorList>
            <consortium name="The Broad Institute Genomics Platform"/>
            <consortium name="The Broad Institute Genome Sequencing Center for Infectious Disease"/>
            <person name="Wu L."/>
            <person name="Ma J."/>
        </authorList>
    </citation>
    <scope>NUCLEOTIDE SEQUENCE [LARGE SCALE GENOMIC DNA]</scope>
    <source>
        <strain evidence="10">KCTC 13128</strain>
    </source>
</reference>
<evidence type="ECO:0000313" key="10">
    <source>
        <dbReference type="Proteomes" id="UP001595279"/>
    </source>
</evidence>
<keyword evidence="5" id="KW-0067">ATP-binding</keyword>
<evidence type="ECO:0000313" key="9">
    <source>
        <dbReference type="EMBL" id="MFC3041584.1"/>
    </source>
</evidence>
<keyword evidence="10" id="KW-1185">Reference proteome</keyword>
<keyword evidence="7" id="KW-0234">DNA repair</keyword>
<evidence type="ECO:0000256" key="3">
    <source>
        <dbReference type="ARBA" id="ARBA00022801"/>
    </source>
</evidence>
<dbReference type="Pfam" id="PF12705">
    <property type="entry name" value="PDDEXK_1"/>
    <property type="match status" value="1"/>
</dbReference>
<name>A0ABV7CYK1_9BACI</name>